<dbReference type="InterPro" id="IPR024084">
    <property type="entry name" value="IsoPropMal-DH-like_dom"/>
</dbReference>
<evidence type="ECO:0000313" key="26">
    <source>
        <dbReference type="EMBL" id="ECV1163838.1"/>
    </source>
</evidence>
<evidence type="ECO:0000256" key="3">
    <source>
        <dbReference type="ARBA" id="ARBA00011738"/>
    </source>
</evidence>
<feature type="binding site" evidence="15">
    <location>
        <position position="102"/>
    </location>
    <ligand>
        <name>D-threo-isocitrate</name>
        <dbReference type="ChEBI" id="CHEBI:15562"/>
    </ligand>
</feature>
<dbReference type="PROSITE" id="PS00470">
    <property type="entry name" value="IDH_IMDH"/>
    <property type="match status" value="1"/>
</dbReference>
<evidence type="ECO:0000256" key="17">
    <source>
        <dbReference type="PIRSR" id="PIRSR604439-3"/>
    </source>
</evidence>
<feature type="modified residue" description="Phosphoserine" evidence="19">
    <location>
        <position position="102"/>
    </location>
</feature>
<dbReference type="SUPFAM" id="SSF53659">
    <property type="entry name" value="Isocitrate/Isopropylmalate dehydrogenase-like"/>
    <property type="match status" value="1"/>
</dbReference>
<dbReference type="EMBL" id="AALIEE010000002">
    <property type="protein sequence ID" value="ECZ8752236.1"/>
    <property type="molecule type" value="Genomic_DNA"/>
</dbReference>
<protein>
    <recommendedName>
        <fullName evidence="5 20">Isocitrate dehydrogenase [NADP]</fullName>
        <ecNumber evidence="4 20">1.1.1.42</ecNumber>
    </recommendedName>
</protein>
<feature type="binding site" evidence="15">
    <location>
        <position position="142"/>
    </location>
    <ligand>
        <name>D-threo-isocitrate</name>
        <dbReference type="ChEBI" id="CHEBI:15562"/>
    </ligand>
</feature>
<evidence type="ECO:0000256" key="20">
    <source>
        <dbReference type="RuleBase" id="RU004446"/>
    </source>
</evidence>
<dbReference type="RefSeq" id="WP_003727385.1">
    <property type="nucleotide sequence ID" value="NZ_BRCC01000006.1"/>
</dbReference>
<proteinExistence type="inferred from homology"/>
<name>A0A5Y1KGZ9_LISMN</name>
<evidence type="ECO:0000313" key="31">
    <source>
        <dbReference type="Proteomes" id="UP000478682"/>
    </source>
</evidence>
<dbReference type="InterPro" id="IPR019818">
    <property type="entry name" value="IsoCit/isopropylmalate_DH_CS"/>
</dbReference>
<evidence type="ECO:0000313" key="27">
    <source>
        <dbReference type="EMBL" id="ECX5268950.1"/>
    </source>
</evidence>
<evidence type="ECO:0000256" key="9">
    <source>
        <dbReference type="ARBA" id="ARBA00022842"/>
    </source>
</evidence>
<dbReference type="Proteomes" id="UP000336166">
    <property type="component" value="Unassembled WGS sequence"/>
</dbReference>
<comment type="subunit">
    <text evidence="3">Homodimer.</text>
</comment>
<feature type="binding site" evidence="16">
    <location>
        <position position="399"/>
    </location>
    <ligand>
        <name>NADP(+)</name>
        <dbReference type="ChEBI" id="CHEBI:58349"/>
    </ligand>
</feature>
<keyword evidence="9 17" id="KW-0460">Magnesium</keyword>
<evidence type="ECO:0000256" key="10">
    <source>
        <dbReference type="ARBA" id="ARBA00022857"/>
    </source>
</evidence>
<evidence type="ECO:0000256" key="15">
    <source>
        <dbReference type="PIRSR" id="PIRSR604439-1"/>
    </source>
</evidence>
<keyword evidence="12 17" id="KW-0464">Manganese</keyword>
<dbReference type="InterPro" id="IPR004439">
    <property type="entry name" value="Isocitrate_DH_NADP_dimer_prok"/>
</dbReference>
<dbReference type="GO" id="GO:0004450">
    <property type="term" value="F:isocitrate dehydrogenase (NADP+) activity"/>
    <property type="evidence" value="ECO:0007669"/>
    <property type="project" value="UniProtKB-UniRule"/>
</dbReference>
<feature type="binding site" evidence="16">
    <location>
        <position position="395"/>
    </location>
    <ligand>
        <name>NADP(+)</name>
        <dbReference type="ChEBI" id="CHEBI:58349"/>
    </ligand>
</feature>
<dbReference type="GO" id="GO:0000287">
    <property type="term" value="F:magnesium ion binding"/>
    <property type="evidence" value="ECO:0007669"/>
    <property type="project" value="InterPro"/>
</dbReference>
<evidence type="ECO:0000313" key="25">
    <source>
        <dbReference type="EMBL" id="ECQ8472906.1"/>
    </source>
</evidence>
<feature type="modified residue" description="N6-acetyllysine" evidence="19">
    <location>
        <position position="131"/>
    </location>
</feature>
<dbReference type="EMBL" id="AALAKG010000001">
    <property type="protein sequence ID" value="ECX5268950.1"/>
    <property type="molecule type" value="Genomic_DNA"/>
</dbReference>
<dbReference type="PANTHER" id="PTHR43504">
    <property type="entry name" value="ISOCITRATE DEHYDROGENASE [NADP]"/>
    <property type="match status" value="1"/>
</dbReference>
<evidence type="ECO:0000259" key="21">
    <source>
        <dbReference type="SMART" id="SM01329"/>
    </source>
</evidence>
<dbReference type="NCBIfam" id="NF005425">
    <property type="entry name" value="PRK07006.1"/>
    <property type="match status" value="1"/>
</dbReference>
<keyword evidence="10 16" id="KW-0521">NADP</keyword>
<evidence type="ECO:0000313" key="22">
    <source>
        <dbReference type="EMBL" id="EAD1184884.1"/>
    </source>
</evidence>
<feature type="binding site" evidence="15">
    <location>
        <position position="104"/>
    </location>
    <ligand>
        <name>D-threo-isocitrate</name>
        <dbReference type="ChEBI" id="CHEBI:15562"/>
    </ligand>
</feature>
<feature type="binding site" evidence="16">
    <location>
        <position position="356"/>
    </location>
    <ligand>
        <name>NADP(+)</name>
        <dbReference type="ChEBI" id="CHEBI:58349"/>
    </ligand>
</feature>
<dbReference type="GO" id="GO:0006097">
    <property type="term" value="P:glyoxylate cycle"/>
    <property type="evidence" value="ECO:0007669"/>
    <property type="project" value="UniProtKB-KW"/>
</dbReference>
<evidence type="ECO:0000256" key="12">
    <source>
        <dbReference type="ARBA" id="ARBA00023211"/>
    </source>
</evidence>
<dbReference type="GO" id="GO:0051287">
    <property type="term" value="F:NAD binding"/>
    <property type="evidence" value="ECO:0007669"/>
    <property type="project" value="InterPro"/>
</dbReference>
<feature type="modified residue" description="N6-succinyllysine" evidence="19">
    <location>
        <position position="89"/>
    </location>
</feature>
<dbReference type="EMBL" id="AAKDDJ010000001">
    <property type="protein sequence ID" value="ECQ8472906.1"/>
    <property type="molecule type" value="Genomic_DNA"/>
</dbReference>
<dbReference type="NCBIfam" id="TIGR00183">
    <property type="entry name" value="prok_nadp_idh"/>
    <property type="match status" value="1"/>
</dbReference>
<evidence type="ECO:0000256" key="13">
    <source>
        <dbReference type="ARBA" id="ARBA00023554"/>
    </source>
</evidence>
<comment type="catalytic activity">
    <reaction evidence="13">
        <text>D-threo-isocitrate + NADP(+) = 2-oxoglutarate + CO2 + NADPH</text>
        <dbReference type="Rhea" id="RHEA:19629"/>
        <dbReference type="ChEBI" id="CHEBI:15562"/>
        <dbReference type="ChEBI" id="CHEBI:16526"/>
        <dbReference type="ChEBI" id="CHEBI:16810"/>
        <dbReference type="ChEBI" id="CHEBI:57783"/>
        <dbReference type="ChEBI" id="CHEBI:58349"/>
        <dbReference type="EC" id="1.1.1.42"/>
    </reaction>
</comment>
<gene>
    <name evidence="24" type="ORF">BB997_07025</name>
    <name evidence="25" type="ORF">F0034_00685</name>
    <name evidence="26" type="ORF">F2B69_02950</name>
    <name evidence="28" type="ORF">F6507_02605</name>
    <name evidence="27" type="ORF">F6F71_00715</name>
    <name evidence="22" type="ORF">QD52_07350</name>
    <name evidence="23" type="ORF">Y261_08040</name>
</gene>
<dbReference type="EMBL" id="AAKTAU010000002">
    <property type="protein sequence ID" value="ECV1163838.1"/>
    <property type="molecule type" value="Genomic_DNA"/>
</dbReference>
<evidence type="ECO:0000313" key="24">
    <source>
        <dbReference type="EMBL" id="EAG1893348.1"/>
    </source>
</evidence>
<evidence type="ECO:0000256" key="16">
    <source>
        <dbReference type="PIRSR" id="PIRSR604439-2"/>
    </source>
</evidence>
<feature type="binding site" evidence="16">
    <location>
        <begin position="343"/>
        <end position="349"/>
    </location>
    <ligand>
        <name>NADP(+)</name>
        <dbReference type="ChEBI" id="CHEBI:58349"/>
    </ligand>
</feature>
<feature type="site" description="Critical for catalysis" evidence="18">
    <location>
        <position position="149"/>
    </location>
</feature>
<evidence type="ECO:0000256" key="7">
    <source>
        <dbReference type="ARBA" id="ARBA00022532"/>
    </source>
</evidence>
<feature type="binding site" evidence="17">
    <location>
        <position position="309"/>
    </location>
    <ligand>
        <name>Mg(2+)</name>
        <dbReference type="ChEBI" id="CHEBI:18420"/>
    </ligand>
</feature>
<comment type="caution">
    <text evidence="27">The sequence shown here is derived from an EMBL/GenBank/DDBJ whole genome shotgun (WGS) entry which is preliminary data.</text>
</comment>
<comment type="cofactor">
    <cofactor evidence="17">
        <name>Mg(2+)</name>
        <dbReference type="ChEBI" id="CHEBI:18420"/>
    </cofactor>
    <cofactor evidence="17">
        <name>Mn(2+)</name>
        <dbReference type="ChEBI" id="CHEBI:29035"/>
    </cofactor>
    <text evidence="17">Binds 1 Mg(2+) or Mn(2+) ion per subunit.</text>
</comment>
<organism evidence="27">
    <name type="scientific">Listeria monocytogenes</name>
    <dbReference type="NCBI Taxonomy" id="1639"/>
    <lineage>
        <taxon>Bacteria</taxon>
        <taxon>Bacillati</taxon>
        <taxon>Bacillota</taxon>
        <taxon>Bacilli</taxon>
        <taxon>Bacillales</taxon>
        <taxon>Listeriaceae</taxon>
        <taxon>Listeria</taxon>
    </lineage>
</organism>
<comment type="function">
    <text evidence="14">Catalyzes the oxidative decarboxylation of isocitrate to 2-oxoglutarate and carbon dioxide with the concomitant reduction of NADP(+).</text>
</comment>
<evidence type="ECO:0000313" key="30">
    <source>
        <dbReference type="Proteomes" id="UP000403352"/>
    </source>
</evidence>
<evidence type="ECO:0000256" key="4">
    <source>
        <dbReference type="ARBA" id="ARBA00013013"/>
    </source>
</evidence>
<evidence type="ECO:0000256" key="11">
    <source>
        <dbReference type="ARBA" id="ARBA00023002"/>
    </source>
</evidence>
<evidence type="ECO:0000313" key="28">
    <source>
        <dbReference type="EMBL" id="ECZ8752236.1"/>
    </source>
</evidence>
<dbReference type="EMBL" id="AAALRN010000003">
    <property type="protein sequence ID" value="EAD1184884.1"/>
    <property type="molecule type" value="Genomic_DNA"/>
</dbReference>
<comment type="similarity">
    <text evidence="2">Belongs to the isocitrate and isopropylmalate dehydrogenases family.</text>
</comment>
<reference evidence="27" key="1">
    <citation type="submission" date="2019-09" db="EMBL/GenBank/DDBJ databases">
        <authorList>
            <consortium name="PulseNet: The National Subtyping Network for Foodborne Disease Surveillance"/>
            <person name="Tarr C.L."/>
            <person name="Trees E."/>
            <person name="Katz L.S."/>
            <person name="Carleton-Romer H.A."/>
            <person name="Stroika S."/>
            <person name="Kucerova Z."/>
            <person name="Roache K.F."/>
            <person name="Sabol A.L."/>
            <person name="Besser J."/>
            <person name="Gerner-Smidt P."/>
        </authorList>
    </citation>
    <scope>NUCLEOTIDE SEQUENCE</scope>
    <source>
        <strain evidence="23 29">PNUSAL000134</strain>
        <strain evidence="24 31">PNUSAL002298</strain>
        <strain evidence="28">PNUSAL005278</strain>
        <strain evidence="25">PNUSAL005605</strain>
        <strain evidence="27">PNUSAL005803</strain>
    </source>
</reference>
<keyword evidence="7 20" id="KW-0816">Tricarboxylic acid cycle</keyword>
<evidence type="ECO:0000256" key="2">
    <source>
        <dbReference type="ARBA" id="ARBA00007769"/>
    </source>
</evidence>
<dbReference type="PANTHER" id="PTHR43504:SF1">
    <property type="entry name" value="ISOCITRATE DEHYDROGENASE [NADP]"/>
    <property type="match status" value="1"/>
</dbReference>
<dbReference type="EC" id="1.1.1.42" evidence="4 20"/>
<feature type="modified residue" description="N6-succinyllysine" evidence="19">
    <location>
        <position position="231"/>
    </location>
</feature>
<comment type="cofactor">
    <cofactor evidence="1">
        <name>Mn(2+)</name>
        <dbReference type="ChEBI" id="CHEBI:29035"/>
    </cofactor>
</comment>
<dbReference type="GO" id="GO:0006099">
    <property type="term" value="P:tricarboxylic acid cycle"/>
    <property type="evidence" value="ECO:0007669"/>
    <property type="project" value="UniProtKB-UniRule"/>
</dbReference>
<feature type="binding site" evidence="15">
    <location>
        <position position="118"/>
    </location>
    <ligand>
        <name>D-threo-isocitrate</name>
        <dbReference type="ChEBI" id="CHEBI:15562"/>
    </ligand>
</feature>
<feature type="domain" description="Isopropylmalate dehydrogenase-like" evidence="21">
    <location>
        <begin position="19"/>
        <end position="416"/>
    </location>
</feature>
<accession>A0A5Y1KGZ9</accession>
<keyword evidence="8 20" id="KW-0479">Metal-binding</keyword>
<evidence type="ECO:0000256" key="14">
    <source>
        <dbReference type="ARBA" id="ARBA00046127"/>
    </source>
</evidence>
<evidence type="ECO:0000313" key="23">
    <source>
        <dbReference type="EMBL" id="EAE2354292.1"/>
    </source>
</evidence>
<dbReference type="EMBL" id="AAAREG010000005">
    <property type="protein sequence ID" value="EAE2354292.1"/>
    <property type="molecule type" value="Genomic_DNA"/>
</dbReference>
<dbReference type="Gene3D" id="3.40.718.10">
    <property type="entry name" value="Isopropylmalate Dehydrogenase"/>
    <property type="match status" value="1"/>
</dbReference>
<evidence type="ECO:0000256" key="19">
    <source>
        <dbReference type="PIRSR" id="PIRSR604439-5"/>
    </source>
</evidence>
<dbReference type="Proteomes" id="UP000478682">
    <property type="component" value="Unassembled WGS sequence"/>
</dbReference>
<evidence type="ECO:0000256" key="18">
    <source>
        <dbReference type="PIRSR" id="PIRSR604439-4"/>
    </source>
</evidence>
<sequence length="420" mass="46236">MSQKIQVENGVLKTPNNPVIPFIEGDGTGPDIWAAAKRVLDAAVKKAYNGEKEIAWKEVLAGEKAFKQTGEWLPQATLDTIDEYLIAIKGPLTTPIGGGIRSLNVALRQELDLYVCLRPVRYFKGVPSPVKRPEDTDMVIFRENTEDIYAGIEFKEGSEESKKLIDFLKSEFGVDKIRFPETSGIGIKPISKEGTERLVRSAIEYAIKEDRKSLTLVHKGNIMKFTEGAFKNWGYDLCEREYGDKVFTWNEYDRIKEAEGTEVADAKQKEALAAGKILVKDSIADIFLQQILTRPAEFDVVATMNLNGDYISDALAAQVGGIGIAPGANINYLTGHAIFEATHGTAPKYAGLDKVNPSSVILSGTLLLEHIGWGEAAALINQSMEKTIAAKTVTYDFARLMDGATEVKCSEFADELIKNF</sequence>
<reference evidence="26" key="2">
    <citation type="submission" date="2019-09" db="EMBL/GenBank/DDBJ databases">
        <authorList>
            <consortium name="GenomeTrakr: Next Generation Sequencing Network for Food Pathogen Tracability"/>
        </authorList>
    </citation>
    <scope>NUCLEOTIDE SEQUENCE</scope>
    <source>
        <strain evidence="22 30">FDA00008584</strain>
        <strain evidence="26">FSIS11924543</strain>
    </source>
</reference>
<keyword evidence="11" id="KW-0560">Oxidoreductase</keyword>
<evidence type="ECO:0000256" key="6">
    <source>
        <dbReference type="ARBA" id="ARBA00022435"/>
    </source>
</evidence>
<evidence type="ECO:0000256" key="5">
    <source>
        <dbReference type="ARBA" id="ARBA00019562"/>
    </source>
</evidence>
<feature type="binding site" evidence="16">
    <location>
        <position position="93"/>
    </location>
    <ligand>
        <name>NADP(+)</name>
        <dbReference type="ChEBI" id="CHEBI:58349"/>
    </ligand>
</feature>
<evidence type="ECO:0000256" key="8">
    <source>
        <dbReference type="ARBA" id="ARBA00022723"/>
    </source>
</evidence>
<dbReference type="Pfam" id="PF00180">
    <property type="entry name" value="Iso_dh"/>
    <property type="match status" value="1"/>
</dbReference>
<dbReference type="EMBL" id="AABATR010000003">
    <property type="protein sequence ID" value="EAG1893348.1"/>
    <property type="molecule type" value="Genomic_DNA"/>
</dbReference>
<keyword evidence="6 20" id="KW-0329">Glyoxylate bypass</keyword>
<dbReference type="Proteomes" id="UP000403352">
    <property type="component" value="Unassembled WGS sequence"/>
</dbReference>
<feature type="site" description="Critical for catalysis" evidence="18">
    <location>
        <position position="219"/>
    </location>
</feature>
<evidence type="ECO:0000313" key="29">
    <source>
        <dbReference type="Proteomes" id="UP000336166"/>
    </source>
</evidence>
<evidence type="ECO:0000256" key="1">
    <source>
        <dbReference type="ARBA" id="ARBA00001936"/>
    </source>
</evidence>
<dbReference type="SMART" id="SM01329">
    <property type="entry name" value="Iso_dh"/>
    <property type="match status" value="1"/>
</dbReference>
<feature type="binding site" evidence="15">
    <location>
        <position position="108"/>
    </location>
    <ligand>
        <name>D-threo-isocitrate</name>
        <dbReference type="ChEBI" id="CHEBI:15562"/>
    </ligand>
</feature>
<dbReference type="AlphaFoldDB" id="A0A5Y1KGZ9"/>